<dbReference type="EMBL" id="CP144921">
    <property type="protein sequence ID" value="WWA30328.1"/>
    <property type="molecule type" value="Genomic_DNA"/>
</dbReference>
<evidence type="ECO:0000313" key="2">
    <source>
        <dbReference type="Proteomes" id="UP001341136"/>
    </source>
</evidence>
<sequence length="69" mass="7662">MERATFKAGVPNYEYNRDGIYAHFNGQGLLVTNDAKVIAALSTAQPFIKRVDEQPKAAPKKTRAKTPKK</sequence>
<reference evidence="1 2" key="1">
    <citation type="submission" date="2024-01" db="EMBL/GenBank/DDBJ databases">
        <title>Culturomics analysis of mouse respiratory tract.</title>
        <authorList>
            <person name="Phillips A.M."/>
            <person name="Collette N.M."/>
            <person name="Mageeney C.M."/>
            <person name="Sinha A."/>
            <person name="Hern K.E."/>
            <person name="Arkin A.P."/>
            <person name="Williams K.P."/>
            <person name="Branda S."/>
        </authorList>
    </citation>
    <scope>NUCLEOTIDE SEQUENCE [LARGE SCALE GENOMIC DNA]</scope>
    <source>
        <strain evidence="1 2">CP20</strain>
    </source>
</reference>
<proteinExistence type="predicted"/>
<keyword evidence="2" id="KW-1185">Reference proteome</keyword>
<dbReference type="Proteomes" id="UP001341136">
    <property type="component" value="Chromosome"/>
</dbReference>
<name>A0ABZ2CTI0_9BACI</name>
<organism evidence="1 2">
    <name type="scientific">Shouchella rhizosphaerae</name>
    <dbReference type="NCBI Taxonomy" id="866786"/>
    <lineage>
        <taxon>Bacteria</taxon>
        <taxon>Bacillati</taxon>
        <taxon>Bacillota</taxon>
        <taxon>Bacilli</taxon>
        <taxon>Bacillales</taxon>
        <taxon>Bacillaceae</taxon>
        <taxon>Shouchella</taxon>
    </lineage>
</organism>
<gene>
    <name evidence="1" type="ORF">V5G21_00600</name>
</gene>
<accession>A0ABZ2CTI0</accession>
<evidence type="ECO:0000313" key="1">
    <source>
        <dbReference type="EMBL" id="WWA30328.1"/>
    </source>
</evidence>
<dbReference type="RefSeq" id="WP_212952915.1">
    <property type="nucleotide sequence ID" value="NZ_CP144921.1"/>
</dbReference>
<protein>
    <submittedName>
        <fullName evidence="1">Uncharacterized protein</fullName>
    </submittedName>
</protein>